<evidence type="ECO:0000259" key="2">
    <source>
        <dbReference type="Pfam" id="PF06259"/>
    </source>
</evidence>
<accession>A0AB38DJ42</accession>
<dbReference type="InterPro" id="IPR010427">
    <property type="entry name" value="DUF1023"/>
</dbReference>
<name>A0AB38DJ42_9MYCO</name>
<organism evidence="3 4">
    <name type="scientific">Mycobacteroides abscessus subsp. massiliense</name>
    <dbReference type="NCBI Taxonomy" id="1962118"/>
    <lineage>
        <taxon>Bacteria</taxon>
        <taxon>Bacillati</taxon>
        <taxon>Actinomycetota</taxon>
        <taxon>Actinomycetes</taxon>
        <taxon>Mycobacteriales</taxon>
        <taxon>Mycobacteriaceae</taxon>
        <taxon>Mycobacteroides</taxon>
        <taxon>Mycobacteroides abscessus</taxon>
    </lineage>
</organism>
<feature type="coiled-coil region" evidence="1">
    <location>
        <begin position="6"/>
        <end position="33"/>
    </location>
</feature>
<dbReference type="EMBL" id="FVQL01000001">
    <property type="protein sequence ID" value="SKZ14272.1"/>
    <property type="molecule type" value="Genomic_DNA"/>
</dbReference>
<reference evidence="3 4" key="1">
    <citation type="submission" date="2016-11" db="EMBL/GenBank/DDBJ databases">
        <authorList>
            <consortium name="Pathogen Informatics"/>
        </authorList>
    </citation>
    <scope>NUCLEOTIDE SEQUENCE [LARGE SCALE GENOMIC DNA]</scope>
    <source>
        <strain evidence="3 4">1168</strain>
    </source>
</reference>
<proteinExistence type="predicted"/>
<evidence type="ECO:0000256" key="1">
    <source>
        <dbReference type="SAM" id="Coils"/>
    </source>
</evidence>
<evidence type="ECO:0000313" key="3">
    <source>
        <dbReference type="EMBL" id="SKZ14272.1"/>
    </source>
</evidence>
<dbReference type="RefSeq" id="WP_052525295.1">
    <property type="nucleotide sequence ID" value="NZ_CP065272.1"/>
</dbReference>
<protein>
    <submittedName>
        <fullName evidence="3">Alpha/beta hydrolase of uncharacterized function (DUF1023)</fullName>
    </submittedName>
</protein>
<keyword evidence="3" id="KW-0378">Hydrolase</keyword>
<dbReference type="Proteomes" id="UP000190366">
    <property type="component" value="Unassembled WGS sequence"/>
</dbReference>
<dbReference type="Pfam" id="PF06259">
    <property type="entry name" value="Abhydrolase_8"/>
    <property type="match status" value="1"/>
</dbReference>
<feature type="domain" description="DUF1023" evidence="2">
    <location>
        <begin position="298"/>
        <end position="471"/>
    </location>
</feature>
<gene>
    <name evidence="3" type="ORF">SAMEA2275630_03744</name>
</gene>
<comment type="caution">
    <text evidence="3">The sequence shown here is derived from an EMBL/GenBank/DDBJ whole genome shotgun (WGS) entry which is preliminary data.</text>
</comment>
<evidence type="ECO:0000313" key="4">
    <source>
        <dbReference type="Proteomes" id="UP000190366"/>
    </source>
</evidence>
<dbReference type="AlphaFoldDB" id="A0AB38DJ42"/>
<keyword evidence="1" id="KW-0175">Coiled coil</keyword>
<dbReference type="GO" id="GO:0016787">
    <property type="term" value="F:hydrolase activity"/>
    <property type="evidence" value="ECO:0007669"/>
    <property type="project" value="UniProtKB-KW"/>
</dbReference>
<sequence length="552" mass="59267">MAITLADIERLEVETIRDAAKALEKQAASMDETKAGIGKLPIQGRWTGVSATAAFGNLDSLGKFMTIHSDDYRAATKEMYGAADGFDGAQQLLRTVDAYAADHGFRIDKSSGTVTALNENHDPSDMEYIVSTAKQVLAAGESSDAQLTRAVGLLDGPDGDSDAGTVPWILDKAKEFAKPEEFTRWWNGLTEEEKQDLYNRDHFIGNHPGMPFEDRTRFNERHLGELTHAAQADVDTLRAQHPDWADGKLPTNKGGNWEYRHWKEQWDNANHTLSGYQQVGKSLDSKDGMRRYLGYLDDKGHAATSINNPDNAKRVATYVPGTGQDLARLEYSTEKSEKMLLSTLKADPSLQPKDVSVTTWMGYDRPMSIPEAASTSYAHNGAQALDDFQAGLRASHDDTVAGGKAIQTVIGHSYGSTLLGGAATDGHHLDANNVITVGSPGVLADHAKDLNLAPGANVFSTRAQNDIIGVVTYATLGPDPTAAQFGGIPFEAAPGPAGMFGTEALGVPTIGGLGAPSIEAHSSYWDAKNPALDNMGKIIAGRTDVTPPRYTP</sequence>